<feature type="transmembrane region" description="Helical" evidence="1">
    <location>
        <begin position="99"/>
        <end position="122"/>
    </location>
</feature>
<dbReference type="RefSeq" id="WP_121687749.1">
    <property type="nucleotide sequence ID" value="NZ_RCUY01000002.1"/>
</dbReference>
<evidence type="ECO:0000256" key="1">
    <source>
        <dbReference type="SAM" id="Phobius"/>
    </source>
</evidence>
<organism evidence="2 3">
    <name type="scientific">Mycetocola lacteus</name>
    <dbReference type="NCBI Taxonomy" id="76637"/>
    <lineage>
        <taxon>Bacteria</taxon>
        <taxon>Bacillati</taxon>
        <taxon>Actinomycetota</taxon>
        <taxon>Actinomycetes</taxon>
        <taxon>Micrococcales</taxon>
        <taxon>Microbacteriaceae</taxon>
        <taxon>Mycetocola</taxon>
    </lineage>
</organism>
<keyword evidence="1" id="KW-0812">Transmembrane</keyword>
<sequence>MMNALTTLDRRISWRIAGILLIVSAITLGTPVPLIPSPLVPSLLLVSALILLGWGGGSGGNIVGGKRSGTIALAILAVWTGLATLVTVFWASFSPLNPALLTLWTAIGFLHFALLAIVAVQIGQNRALLIGWRWVPLSVLTAAAVISVITVAVAQADFGAIGPVTSIMAGLSALVSALAPALIGILALLTPVPSTDTSPRQPESHVIM</sequence>
<evidence type="ECO:0000313" key="3">
    <source>
        <dbReference type="Proteomes" id="UP000269438"/>
    </source>
</evidence>
<dbReference type="AlphaFoldDB" id="A0A3L7AX80"/>
<accession>A0A3L7AX80</accession>
<keyword evidence="3" id="KW-1185">Reference proteome</keyword>
<keyword evidence="1" id="KW-1133">Transmembrane helix</keyword>
<keyword evidence="1" id="KW-0472">Membrane</keyword>
<protein>
    <submittedName>
        <fullName evidence="2">Uncharacterized protein</fullName>
    </submittedName>
</protein>
<feature type="transmembrane region" description="Helical" evidence="1">
    <location>
        <begin position="69"/>
        <end position="93"/>
    </location>
</feature>
<evidence type="ECO:0000313" key="2">
    <source>
        <dbReference type="EMBL" id="RLP84140.1"/>
    </source>
</evidence>
<feature type="transmembrane region" description="Helical" evidence="1">
    <location>
        <begin position="38"/>
        <end position="57"/>
    </location>
</feature>
<reference evidence="2 3" key="1">
    <citation type="submission" date="2018-10" db="EMBL/GenBank/DDBJ databases">
        <authorList>
            <person name="Li J."/>
        </authorList>
    </citation>
    <scope>NUCLEOTIDE SEQUENCE [LARGE SCALE GENOMIC DNA]</scope>
    <source>
        <strain evidence="2 3">JCM 11654</strain>
    </source>
</reference>
<comment type="caution">
    <text evidence="2">The sequence shown here is derived from an EMBL/GenBank/DDBJ whole genome shotgun (WGS) entry which is preliminary data.</text>
</comment>
<name>A0A3L7AX80_9MICO</name>
<feature type="transmembrane region" description="Helical" evidence="1">
    <location>
        <begin position="167"/>
        <end position="190"/>
    </location>
</feature>
<dbReference type="EMBL" id="RCUY01000002">
    <property type="protein sequence ID" value="RLP84140.1"/>
    <property type="molecule type" value="Genomic_DNA"/>
</dbReference>
<gene>
    <name evidence="2" type="ORF">D9V34_04950</name>
</gene>
<proteinExistence type="predicted"/>
<feature type="transmembrane region" description="Helical" evidence="1">
    <location>
        <begin position="12"/>
        <end position="32"/>
    </location>
</feature>
<dbReference type="Proteomes" id="UP000269438">
    <property type="component" value="Unassembled WGS sequence"/>
</dbReference>
<feature type="transmembrane region" description="Helical" evidence="1">
    <location>
        <begin position="134"/>
        <end position="155"/>
    </location>
</feature>